<evidence type="ECO:0000256" key="8">
    <source>
        <dbReference type="HAMAP-Rule" id="MF_00295"/>
    </source>
</evidence>
<dbReference type="PANTHER" id="PTHR20919:SF0">
    <property type="entry name" value="HOMOSERINE O-SUCCINYLTRANSFERASE"/>
    <property type="match status" value="1"/>
</dbReference>
<feature type="site" description="Important for substrate specificity" evidence="8">
    <location>
        <position position="193"/>
    </location>
</feature>
<feature type="active site" evidence="8">
    <location>
        <position position="238"/>
    </location>
</feature>
<gene>
    <name evidence="8" type="primary">metAA</name>
    <name evidence="10" type="ordered locus">Sgly_3065</name>
</gene>
<comment type="similarity">
    <text evidence="8">Belongs to the MetA family.</text>
</comment>
<dbReference type="GO" id="GO:0019281">
    <property type="term" value="P:L-methionine biosynthetic process from homoserine via O-succinyl-L-homoserine and cystathionine"/>
    <property type="evidence" value="ECO:0007669"/>
    <property type="project" value="InterPro"/>
</dbReference>
<dbReference type="EMBL" id="CP002547">
    <property type="protein sequence ID" value="ADY57333.1"/>
    <property type="molecule type" value="Genomic_DNA"/>
</dbReference>
<keyword evidence="3 8" id="KW-0028">Amino-acid biosynthesis</keyword>
<sequence>MPVKIPDDLPARAILEKENIFLMDEDRATHQDIRPLRIAILNIMPTKLVTEAQYLRLLGNSPLQVDITLLNTVTHESANTPAEHLDRFYTGIENIKDQKYDGLIITGAPVENLEFEEVDYWEELKEIMEWSKRNVFSTMHICWGAQAGLYYHYGIQKYPLEKKLSGIYQHHLVNKNNNKFLRGFDDEFFAPHSRYTEVKAEDIKKNHDLEILAASEKAGIFLIAKKDGRQVFVTGHPEYDPFTLKKEYERDVTKGLDVQVPENYFPGNDPRKQPVVNWRGHANLLFMNWLNYYLYQETPYNLNEL</sequence>
<dbReference type="AlphaFoldDB" id="F0T0G1"/>
<evidence type="ECO:0000256" key="1">
    <source>
        <dbReference type="ARBA" id="ARBA00004496"/>
    </source>
</evidence>
<evidence type="ECO:0000256" key="7">
    <source>
        <dbReference type="ARBA" id="ARBA00049043"/>
    </source>
</evidence>
<dbReference type="eggNOG" id="COG1897">
    <property type="taxonomic scope" value="Bacteria"/>
</dbReference>
<dbReference type="PANTHER" id="PTHR20919">
    <property type="entry name" value="HOMOSERINE O-SUCCINYLTRANSFERASE"/>
    <property type="match status" value="1"/>
</dbReference>
<evidence type="ECO:0000256" key="6">
    <source>
        <dbReference type="ARBA" id="ARBA00023315"/>
    </source>
</evidence>
<dbReference type="CDD" id="cd03131">
    <property type="entry name" value="GATase1_HTS"/>
    <property type="match status" value="1"/>
</dbReference>
<reference evidence="11" key="2">
    <citation type="submission" date="2011-02" db="EMBL/GenBank/DDBJ databases">
        <title>The complete genome of Syntrophobotulus glycolicus DSM 8271.</title>
        <authorList>
            <person name="Lucas S."/>
            <person name="Copeland A."/>
            <person name="Lapidus A."/>
            <person name="Bruce D."/>
            <person name="Goodwin L."/>
            <person name="Pitluck S."/>
            <person name="Kyrpides N."/>
            <person name="Mavromatis K."/>
            <person name="Pagani I."/>
            <person name="Ivanova N."/>
            <person name="Mikhailova N."/>
            <person name="Chertkov O."/>
            <person name="Held B."/>
            <person name="Detter J.C."/>
            <person name="Tapia R."/>
            <person name="Han C."/>
            <person name="Land M."/>
            <person name="Hauser L."/>
            <person name="Markowitz V."/>
            <person name="Cheng J.-F."/>
            <person name="Hugenholtz P."/>
            <person name="Woyke T."/>
            <person name="Wu D."/>
            <person name="Spring S."/>
            <person name="Schroeder M."/>
            <person name="Brambilla E."/>
            <person name="Klenk H.-P."/>
            <person name="Eisen J.A."/>
        </authorList>
    </citation>
    <scope>NUCLEOTIDE SEQUENCE [LARGE SCALE GENOMIC DNA]</scope>
    <source>
        <strain evidence="11">DSM 8271 / FlGlyR</strain>
    </source>
</reference>
<keyword evidence="6 8" id="KW-0012">Acyltransferase</keyword>
<dbReference type="RefSeq" id="WP_013626105.1">
    <property type="nucleotide sequence ID" value="NC_015172.1"/>
</dbReference>
<dbReference type="GO" id="GO:0004414">
    <property type="term" value="F:homoserine O-acetyltransferase activity"/>
    <property type="evidence" value="ECO:0007669"/>
    <property type="project" value="UniProtKB-EC"/>
</dbReference>
<keyword evidence="5 8" id="KW-0486">Methionine biosynthesis</keyword>
<dbReference type="HAMAP" id="MF_00295">
    <property type="entry name" value="MetA_acyltransf"/>
    <property type="match status" value="1"/>
</dbReference>
<evidence type="ECO:0000313" key="10">
    <source>
        <dbReference type="EMBL" id="ADY57333.1"/>
    </source>
</evidence>
<feature type="binding site" evidence="8">
    <location>
        <position position="193"/>
    </location>
    <ligand>
        <name>substrate</name>
    </ligand>
</feature>
<comment type="catalytic activity">
    <reaction evidence="7 8">
        <text>L-homoserine + acetyl-CoA = O-acetyl-L-homoserine + CoA</text>
        <dbReference type="Rhea" id="RHEA:13701"/>
        <dbReference type="ChEBI" id="CHEBI:57287"/>
        <dbReference type="ChEBI" id="CHEBI:57288"/>
        <dbReference type="ChEBI" id="CHEBI:57476"/>
        <dbReference type="ChEBI" id="CHEBI:57716"/>
        <dbReference type="EC" id="2.3.1.31"/>
    </reaction>
</comment>
<comment type="function">
    <text evidence="8">Transfers an acetyl group from acetyl-CoA to L-homoserine, forming acetyl-L-homoserine.</text>
</comment>
<reference evidence="10 11" key="1">
    <citation type="journal article" date="2011" name="Stand. Genomic Sci.">
        <title>Complete genome sequence of Syntrophobotulus glycolicus type strain (FlGlyR).</title>
        <authorList>
            <person name="Han C."/>
            <person name="Mwirichia R."/>
            <person name="Chertkov O."/>
            <person name="Held B."/>
            <person name="Lapidus A."/>
            <person name="Nolan M."/>
            <person name="Lucas S."/>
            <person name="Hammon N."/>
            <person name="Deshpande S."/>
            <person name="Cheng J.F."/>
            <person name="Tapia R."/>
            <person name="Goodwin L."/>
            <person name="Pitluck S."/>
            <person name="Huntemann M."/>
            <person name="Liolios K."/>
            <person name="Ivanova N."/>
            <person name="Pagani I."/>
            <person name="Mavromatis K."/>
            <person name="Ovchinikova G."/>
            <person name="Pati A."/>
            <person name="Chen A."/>
            <person name="Palaniappan K."/>
            <person name="Land M."/>
            <person name="Hauser L."/>
            <person name="Brambilla E.M."/>
            <person name="Rohde M."/>
            <person name="Spring S."/>
            <person name="Sikorski J."/>
            <person name="Goker M."/>
            <person name="Woyke T."/>
            <person name="Bristow J."/>
            <person name="Eisen J.A."/>
            <person name="Markowitz V."/>
            <person name="Hugenholtz P."/>
            <person name="Kyrpides N.C."/>
            <person name="Klenk H.P."/>
            <person name="Detter J.C."/>
        </authorList>
    </citation>
    <scope>NUCLEOTIDE SEQUENCE [LARGE SCALE GENOMIC DNA]</scope>
    <source>
        <strain evidence="11">DSM 8271 / FlGlyR</strain>
    </source>
</reference>
<dbReference type="UniPathway" id="UPA00051">
    <property type="reaction ID" value="UER00074"/>
</dbReference>
<feature type="binding site" evidence="8">
    <location>
        <position position="250"/>
    </location>
    <ligand>
        <name>substrate</name>
    </ligand>
</feature>
<keyword evidence="11" id="KW-1185">Reference proteome</keyword>
<dbReference type="NCBIfam" id="TIGR01001">
    <property type="entry name" value="metA"/>
    <property type="match status" value="1"/>
</dbReference>
<dbReference type="GO" id="GO:0005737">
    <property type="term" value="C:cytoplasm"/>
    <property type="evidence" value="ECO:0007669"/>
    <property type="project" value="UniProtKB-SubCell"/>
</dbReference>
<keyword evidence="4 8" id="KW-0808">Transferase</keyword>
<feature type="site" description="Important for acyl-CoA specificity" evidence="8">
    <location>
        <position position="111"/>
    </location>
</feature>
<dbReference type="Gene3D" id="3.40.50.880">
    <property type="match status" value="1"/>
</dbReference>
<keyword evidence="2 8" id="KW-0963">Cytoplasm</keyword>
<dbReference type="EC" id="2.3.1.31" evidence="8"/>
<protein>
    <recommendedName>
        <fullName evidence="8">Homoserine O-acetyltransferase</fullName>
        <shortName evidence="8">HAT</shortName>
        <ecNumber evidence="8">2.3.1.31</ecNumber>
    </recommendedName>
    <alternativeName>
        <fullName evidence="8">Homoserine transacetylase</fullName>
        <shortName evidence="8">HTA</shortName>
    </alternativeName>
</protein>
<evidence type="ECO:0000256" key="3">
    <source>
        <dbReference type="ARBA" id="ARBA00022605"/>
    </source>
</evidence>
<feature type="binding site" evidence="8">
    <location>
        <position position="163"/>
    </location>
    <ligand>
        <name>substrate</name>
    </ligand>
</feature>
<comment type="pathway">
    <text evidence="8">Amino-acid biosynthesis; L-methionine biosynthesis via de novo pathway; O-acetyl-L-homoserine from L-homoserine: step 1/1.</text>
</comment>
<dbReference type="HOGENOM" id="CLU_057851_0_1_9"/>
<dbReference type="SUPFAM" id="SSF52317">
    <property type="entry name" value="Class I glutamine amidotransferase-like"/>
    <property type="match status" value="1"/>
</dbReference>
<dbReference type="FunFam" id="3.40.50.880:FF:000004">
    <property type="entry name" value="Homoserine O-succinyltransferase"/>
    <property type="match status" value="1"/>
</dbReference>
<comment type="subcellular location">
    <subcellularLocation>
        <location evidence="1 8">Cytoplasm</location>
    </subcellularLocation>
</comment>
<dbReference type="InterPro" id="IPR029062">
    <property type="entry name" value="Class_I_gatase-like"/>
</dbReference>
<dbReference type="Pfam" id="PF04204">
    <property type="entry name" value="HTS"/>
    <property type="match status" value="1"/>
</dbReference>
<evidence type="ECO:0000256" key="5">
    <source>
        <dbReference type="ARBA" id="ARBA00023167"/>
    </source>
</evidence>
<dbReference type="KEGG" id="sgy:Sgly_3065"/>
<evidence type="ECO:0000313" key="11">
    <source>
        <dbReference type="Proteomes" id="UP000007488"/>
    </source>
</evidence>
<proteinExistence type="inferred from homology"/>
<organism evidence="10 11">
    <name type="scientific">Syntrophobotulus glycolicus (strain DSM 8271 / FlGlyR)</name>
    <dbReference type="NCBI Taxonomy" id="645991"/>
    <lineage>
        <taxon>Bacteria</taxon>
        <taxon>Bacillati</taxon>
        <taxon>Bacillota</taxon>
        <taxon>Clostridia</taxon>
        <taxon>Eubacteriales</taxon>
        <taxon>Desulfitobacteriaceae</taxon>
        <taxon>Syntrophobotulus</taxon>
    </lineage>
</organism>
<evidence type="ECO:0000256" key="9">
    <source>
        <dbReference type="PIRSR" id="PIRSR000450-1"/>
    </source>
</evidence>
<dbReference type="InterPro" id="IPR005697">
    <property type="entry name" value="HST_MetA"/>
</dbReference>
<dbReference type="InterPro" id="IPR033752">
    <property type="entry name" value="MetA_family"/>
</dbReference>
<evidence type="ECO:0000256" key="4">
    <source>
        <dbReference type="ARBA" id="ARBA00022679"/>
    </source>
</evidence>
<dbReference type="PIRSF" id="PIRSF000450">
    <property type="entry name" value="H_ser_succinyltr"/>
    <property type="match status" value="1"/>
</dbReference>
<feature type="active site" description="Acyl-thioester intermediate" evidence="8 9">
    <location>
        <position position="142"/>
    </location>
</feature>
<evidence type="ECO:0000256" key="2">
    <source>
        <dbReference type="ARBA" id="ARBA00022490"/>
    </source>
</evidence>
<dbReference type="Proteomes" id="UP000007488">
    <property type="component" value="Chromosome"/>
</dbReference>
<feature type="active site" description="Proton acceptor" evidence="8">
    <location>
        <position position="236"/>
    </location>
</feature>
<dbReference type="GO" id="GO:0008899">
    <property type="term" value="F:homoserine O-succinyltransferase activity"/>
    <property type="evidence" value="ECO:0007669"/>
    <property type="project" value="UniProtKB-UniRule"/>
</dbReference>
<dbReference type="OrthoDB" id="9772423at2"/>
<comment type="caution">
    <text evidence="8">Lacks conserved residue(s) required for the propagation of feature annotation.</text>
</comment>
<dbReference type="STRING" id="645991.Sgly_3065"/>
<name>F0T0G1_SYNGF</name>
<accession>F0T0G1</accession>